<evidence type="ECO:0000256" key="2">
    <source>
        <dbReference type="ARBA" id="ARBA00007758"/>
    </source>
</evidence>
<feature type="domain" description="Thioredoxin" evidence="6">
    <location>
        <begin position="34"/>
        <end position="179"/>
    </location>
</feature>
<comment type="subcellular location">
    <subcellularLocation>
        <location evidence="1">Cell inner membrane</location>
        <topology evidence="1">Single-pass membrane protein</topology>
        <orientation evidence="1">Periplasmic side</orientation>
    </subcellularLocation>
</comment>
<dbReference type="PROSITE" id="PS51352">
    <property type="entry name" value="THIOREDOXIN_2"/>
    <property type="match status" value="1"/>
</dbReference>
<dbReference type="EMBL" id="FOHK01000001">
    <property type="protein sequence ID" value="SES62459.1"/>
    <property type="molecule type" value="Genomic_DNA"/>
</dbReference>
<sequence length="182" mass="20547">MNKMIRFLPLILFVVLAIVLYRGLSLNPQELPSALIGKPVPAFNLSSVKDKNAQFTAADLKGEIVLLNVWGTWCPGCRVEHPYLLDLAKSDRFTLYGVNYKDERSIAREWLDKLGDPYVFSLFDEMGSLGLNLGVYGAPETFIIDHHGLIRMRYAGIVDSNSWAQKFEPVVKMIEQEIARGE</sequence>
<dbReference type="GO" id="GO:0017004">
    <property type="term" value="P:cytochrome complex assembly"/>
    <property type="evidence" value="ECO:0007669"/>
    <property type="project" value="UniProtKB-KW"/>
</dbReference>
<dbReference type="Pfam" id="PF08534">
    <property type="entry name" value="Redoxin"/>
    <property type="match status" value="1"/>
</dbReference>
<dbReference type="Gene3D" id="3.40.30.10">
    <property type="entry name" value="Glutaredoxin"/>
    <property type="match status" value="1"/>
</dbReference>
<keyword evidence="8" id="KW-1185">Reference proteome</keyword>
<dbReference type="InterPro" id="IPR004799">
    <property type="entry name" value="Periplasmic_diS_OxRdtase_DsbE"/>
</dbReference>
<dbReference type="InterPro" id="IPR013766">
    <property type="entry name" value="Thioredoxin_domain"/>
</dbReference>
<dbReference type="GO" id="GO:0015036">
    <property type="term" value="F:disulfide oxidoreductase activity"/>
    <property type="evidence" value="ECO:0007669"/>
    <property type="project" value="InterPro"/>
</dbReference>
<accession>A0A1H9Y2D0</accession>
<dbReference type="PANTHER" id="PTHR42852">
    <property type="entry name" value="THIOL:DISULFIDE INTERCHANGE PROTEIN DSBE"/>
    <property type="match status" value="1"/>
</dbReference>
<dbReference type="InterPro" id="IPR050553">
    <property type="entry name" value="Thioredoxin_ResA/DsbE_sf"/>
</dbReference>
<dbReference type="PANTHER" id="PTHR42852:SF6">
    <property type="entry name" value="THIOL:DISULFIDE INTERCHANGE PROTEIN DSBE"/>
    <property type="match status" value="1"/>
</dbReference>
<evidence type="ECO:0000313" key="8">
    <source>
        <dbReference type="Proteomes" id="UP000199308"/>
    </source>
</evidence>
<dbReference type="GO" id="GO:0030288">
    <property type="term" value="C:outer membrane-bounded periplasmic space"/>
    <property type="evidence" value="ECO:0007669"/>
    <property type="project" value="InterPro"/>
</dbReference>
<comment type="similarity">
    <text evidence="2">Belongs to the thioredoxin family. DsbE subfamily.</text>
</comment>
<evidence type="ECO:0000256" key="5">
    <source>
        <dbReference type="ARBA" id="ARBA00023284"/>
    </source>
</evidence>
<dbReference type="InterPro" id="IPR013740">
    <property type="entry name" value="Redoxin"/>
</dbReference>
<keyword evidence="3" id="KW-0201">Cytochrome c-type biogenesis</keyword>
<protein>
    <submittedName>
        <fullName evidence="7">Cytochrome c biogenesis protein CcmG, thiol:disulfide interchange protein DsbE</fullName>
    </submittedName>
</protein>
<dbReference type="Proteomes" id="UP000199308">
    <property type="component" value="Unassembled WGS sequence"/>
</dbReference>
<dbReference type="STRING" id="349064.SAMN05660429_00020"/>
<dbReference type="CDD" id="cd03010">
    <property type="entry name" value="TlpA_like_DsbE"/>
    <property type="match status" value="1"/>
</dbReference>
<dbReference type="InterPro" id="IPR036249">
    <property type="entry name" value="Thioredoxin-like_sf"/>
</dbReference>
<dbReference type="NCBIfam" id="TIGR00385">
    <property type="entry name" value="dsbE"/>
    <property type="match status" value="1"/>
</dbReference>
<proteinExistence type="inferred from homology"/>
<dbReference type="AlphaFoldDB" id="A0A1H9Y2D0"/>
<evidence type="ECO:0000259" key="6">
    <source>
        <dbReference type="PROSITE" id="PS51352"/>
    </source>
</evidence>
<dbReference type="SUPFAM" id="SSF52833">
    <property type="entry name" value="Thioredoxin-like"/>
    <property type="match status" value="1"/>
</dbReference>
<evidence type="ECO:0000313" key="7">
    <source>
        <dbReference type="EMBL" id="SES62459.1"/>
    </source>
</evidence>
<evidence type="ECO:0000256" key="1">
    <source>
        <dbReference type="ARBA" id="ARBA00004383"/>
    </source>
</evidence>
<organism evidence="7 8">
    <name type="scientific">Thalassotalea agarivorans</name>
    <name type="common">Thalassomonas agarivorans</name>
    <dbReference type="NCBI Taxonomy" id="349064"/>
    <lineage>
        <taxon>Bacteria</taxon>
        <taxon>Pseudomonadati</taxon>
        <taxon>Pseudomonadota</taxon>
        <taxon>Gammaproteobacteria</taxon>
        <taxon>Alteromonadales</taxon>
        <taxon>Colwelliaceae</taxon>
        <taxon>Thalassotalea</taxon>
    </lineage>
</organism>
<dbReference type="GO" id="GO:0005886">
    <property type="term" value="C:plasma membrane"/>
    <property type="evidence" value="ECO:0007669"/>
    <property type="project" value="UniProtKB-SubCell"/>
</dbReference>
<keyword evidence="5" id="KW-0676">Redox-active center</keyword>
<evidence type="ECO:0000256" key="3">
    <source>
        <dbReference type="ARBA" id="ARBA00022748"/>
    </source>
</evidence>
<gene>
    <name evidence="7" type="ORF">SAMN05660429_00020</name>
</gene>
<keyword evidence="4" id="KW-1015">Disulfide bond</keyword>
<reference evidence="7 8" key="1">
    <citation type="submission" date="2016-10" db="EMBL/GenBank/DDBJ databases">
        <authorList>
            <person name="de Groot N.N."/>
        </authorList>
    </citation>
    <scope>NUCLEOTIDE SEQUENCE [LARGE SCALE GENOMIC DNA]</scope>
    <source>
        <strain evidence="7 8">DSM 19706</strain>
    </source>
</reference>
<name>A0A1H9Y2D0_THASX</name>
<evidence type="ECO:0000256" key="4">
    <source>
        <dbReference type="ARBA" id="ARBA00023157"/>
    </source>
</evidence>
<dbReference type="OrthoDB" id="9799347at2"/>